<organism evidence="2 3">
    <name type="scientific">Phytophthora palmivora</name>
    <dbReference type="NCBI Taxonomy" id="4796"/>
    <lineage>
        <taxon>Eukaryota</taxon>
        <taxon>Sar</taxon>
        <taxon>Stramenopiles</taxon>
        <taxon>Oomycota</taxon>
        <taxon>Peronosporomycetes</taxon>
        <taxon>Peronosporales</taxon>
        <taxon>Peronosporaceae</taxon>
        <taxon>Phytophthora</taxon>
    </lineage>
</organism>
<evidence type="ECO:0008006" key="4">
    <source>
        <dbReference type="Google" id="ProtNLM"/>
    </source>
</evidence>
<dbReference type="AlphaFoldDB" id="A0A2P4YTN7"/>
<evidence type="ECO:0000313" key="3">
    <source>
        <dbReference type="Proteomes" id="UP000237271"/>
    </source>
</evidence>
<feature type="region of interest" description="Disordered" evidence="1">
    <location>
        <begin position="100"/>
        <end position="120"/>
    </location>
</feature>
<reference evidence="2 3" key="1">
    <citation type="journal article" date="2017" name="Genome Biol. Evol.">
        <title>Phytophthora megakarya and P. palmivora, closely related causal agents of cacao black pod rot, underwent increases in genome sizes and gene numbers by different mechanisms.</title>
        <authorList>
            <person name="Ali S.S."/>
            <person name="Shao J."/>
            <person name="Lary D.J."/>
            <person name="Kronmiller B."/>
            <person name="Shen D."/>
            <person name="Strem M.D."/>
            <person name="Amoako-Attah I."/>
            <person name="Akrofi A.Y."/>
            <person name="Begoude B.A."/>
            <person name="Ten Hoopen G.M."/>
            <person name="Coulibaly K."/>
            <person name="Kebe B.I."/>
            <person name="Melnick R.L."/>
            <person name="Guiltinan M.J."/>
            <person name="Tyler B.M."/>
            <person name="Meinhardt L.W."/>
            <person name="Bailey B.A."/>
        </authorList>
    </citation>
    <scope>NUCLEOTIDE SEQUENCE [LARGE SCALE GENOMIC DNA]</scope>
    <source>
        <strain evidence="3">sbr112.9</strain>
    </source>
</reference>
<accession>A0A2P4YTN7</accession>
<feature type="compositionally biased region" description="Low complexity" evidence="1">
    <location>
        <begin position="233"/>
        <end position="246"/>
    </location>
</feature>
<name>A0A2P4YTN7_9STRA</name>
<evidence type="ECO:0000313" key="2">
    <source>
        <dbReference type="EMBL" id="POM81149.1"/>
    </source>
</evidence>
<dbReference type="OrthoDB" id="126917at2759"/>
<feature type="region of interest" description="Disordered" evidence="1">
    <location>
        <begin position="1"/>
        <end position="87"/>
    </location>
</feature>
<sequence>MEVSTSLPAKNLTLDEGKTRAQAGRAASQKRADEGDAATKKRAVPGSPTLEPSITIGYRSLFDSESEEAEEEEAIAEPHEISNGFDEQQECYQAAHLQGATEVSTPAPPTPKFTSLKKKSEDRGRLFPVWGTLGYNPRTRRPRLNQKTCSGDVQELKELREDRLLSYVLDQRDLRIEFAHLVAKQQLHSVMEGLRQQSKASAHDERGSQQPSGSQPGAGLPAPTSSVTRGNLATSQAAGTSQSADALGRPAPHGSGTLRSDQGGQERPSHALEYEALSQPLLSGPSTSGRDSVGSPLSDEVRQLRNHVNVIEIAQWLGRGGQAAAQAGKSGP</sequence>
<feature type="compositionally biased region" description="Acidic residues" evidence="1">
    <location>
        <begin position="64"/>
        <end position="75"/>
    </location>
</feature>
<dbReference type="Proteomes" id="UP000237271">
    <property type="component" value="Unassembled WGS sequence"/>
</dbReference>
<feature type="compositionally biased region" description="Polar residues" evidence="1">
    <location>
        <begin position="280"/>
        <end position="290"/>
    </location>
</feature>
<feature type="compositionally biased region" description="Basic and acidic residues" evidence="1">
    <location>
        <begin position="30"/>
        <end position="39"/>
    </location>
</feature>
<comment type="caution">
    <text evidence="2">The sequence shown here is derived from an EMBL/GenBank/DDBJ whole genome shotgun (WGS) entry which is preliminary data.</text>
</comment>
<dbReference type="EMBL" id="NCKW01000156">
    <property type="protein sequence ID" value="POM81149.1"/>
    <property type="molecule type" value="Genomic_DNA"/>
</dbReference>
<gene>
    <name evidence="2" type="ORF">PHPALM_922</name>
</gene>
<feature type="region of interest" description="Disordered" evidence="1">
    <location>
        <begin position="280"/>
        <end position="300"/>
    </location>
</feature>
<protein>
    <recommendedName>
        <fullName evidence="4">ATP-binding cassette (ABC) Superfamily</fullName>
    </recommendedName>
</protein>
<keyword evidence="3" id="KW-1185">Reference proteome</keyword>
<feature type="compositionally biased region" description="Polar residues" evidence="1">
    <location>
        <begin position="223"/>
        <end position="232"/>
    </location>
</feature>
<feature type="region of interest" description="Disordered" evidence="1">
    <location>
        <begin position="192"/>
        <end position="268"/>
    </location>
</feature>
<evidence type="ECO:0000256" key="1">
    <source>
        <dbReference type="SAM" id="MobiDB-lite"/>
    </source>
</evidence>
<proteinExistence type="predicted"/>